<dbReference type="InterPro" id="IPR012340">
    <property type="entry name" value="NA-bd_OB-fold"/>
</dbReference>
<dbReference type="InterPro" id="IPR004476">
    <property type="entry name" value="RNase_II/RNase_R"/>
</dbReference>
<dbReference type="InterPro" id="IPR003029">
    <property type="entry name" value="S1_domain"/>
</dbReference>
<dbReference type="SMART" id="SM00955">
    <property type="entry name" value="RNB"/>
    <property type="match status" value="1"/>
</dbReference>
<dbReference type="InterPro" id="IPR022966">
    <property type="entry name" value="RNase_II/R_CS"/>
</dbReference>
<keyword evidence="4 8" id="KW-0540">Nuclease</keyword>
<dbReference type="PATRIC" id="fig|742726.3.peg.2631"/>
<keyword evidence="3 8" id="KW-0963">Cytoplasm</keyword>
<evidence type="ECO:0000313" key="11">
    <source>
        <dbReference type="Proteomes" id="UP000006044"/>
    </source>
</evidence>
<dbReference type="HOGENOM" id="CLU_002333_7_3_10"/>
<dbReference type="GO" id="GO:0003723">
    <property type="term" value="F:RNA binding"/>
    <property type="evidence" value="ECO:0007669"/>
    <property type="project" value="UniProtKB-UniRule"/>
</dbReference>
<keyword evidence="7 8" id="KW-0694">RNA-binding</keyword>
<evidence type="ECO:0000313" key="10">
    <source>
        <dbReference type="EMBL" id="EJZ62402.1"/>
    </source>
</evidence>
<dbReference type="PANTHER" id="PTHR23355:SF9">
    <property type="entry name" value="DIS3-LIKE EXONUCLEASE 2"/>
    <property type="match status" value="1"/>
</dbReference>
<evidence type="ECO:0000256" key="5">
    <source>
        <dbReference type="ARBA" id="ARBA00022801"/>
    </source>
</evidence>
<dbReference type="SMART" id="SM00316">
    <property type="entry name" value="S1"/>
    <property type="match status" value="1"/>
</dbReference>
<name>K0WSX7_9BACT</name>
<dbReference type="Pfam" id="PF00773">
    <property type="entry name" value="RNB"/>
    <property type="match status" value="1"/>
</dbReference>
<evidence type="ECO:0000256" key="4">
    <source>
        <dbReference type="ARBA" id="ARBA00022722"/>
    </source>
</evidence>
<dbReference type="InterPro" id="IPR050180">
    <property type="entry name" value="RNR_Ribonuclease"/>
</dbReference>
<dbReference type="EC" id="3.1.13.1" evidence="8"/>
<dbReference type="Proteomes" id="UP000006044">
    <property type="component" value="Unassembled WGS sequence"/>
</dbReference>
<dbReference type="HAMAP" id="MF_01895">
    <property type="entry name" value="RNase_R"/>
    <property type="match status" value="1"/>
</dbReference>
<gene>
    <name evidence="8" type="primary">rnr</name>
    <name evidence="10" type="ORF">HMPREF9448_02521</name>
</gene>
<proteinExistence type="inferred from homology"/>
<dbReference type="Pfam" id="PF08206">
    <property type="entry name" value="OB_RNB"/>
    <property type="match status" value="1"/>
</dbReference>
<dbReference type="InterPro" id="IPR040476">
    <property type="entry name" value="CSD2"/>
</dbReference>
<dbReference type="OrthoDB" id="9764149at2"/>
<evidence type="ECO:0000256" key="1">
    <source>
        <dbReference type="ARBA" id="ARBA00001849"/>
    </source>
</evidence>
<accession>K0WSX7</accession>
<dbReference type="STRING" id="742726.HMPREF9448_02521"/>
<dbReference type="NCBIfam" id="TIGR00358">
    <property type="entry name" value="3_prime_RNase"/>
    <property type="match status" value="1"/>
</dbReference>
<evidence type="ECO:0000256" key="7">
    <source>
        <dbReference type="ARBA" id="ARBA00022884"/>
    </source>
</evidence>
<reference evidence="10 11" key="1">
    <citation type="submission" date="2012-08" db="EMBL/GenBank/DDBJ databases">
        <title>The Genome Sequence of Barnesiella intestinihominis YIT 11860.</title>
        <authorList>
            <consortium name="The Broad Institute Genome Sequencing Platform"/>
            <person name="Earl A."/>
            <person name="Ward D."/>
            <person name="Feldgarden M."/>
            <person name="Gevers D."/>
            <person name="Morotomi M."/>
            <person name="Walker B."/>
            <person name="Young S.K."/>
            <person name="Zeng Q."/>
            <person name="Gargeya S."/>
            <person name="Fitzgerald M."/>
            <person name="Haas B."/>
            <person name="Abouelleil A."/>
            <person name="Alvarado L."/>
            <person name="Arachchi H.M."/>
            <person name="Berlin A.M."/>
            <person name="Chapman S.B."/>
            <person name="Goldberg J."/>
            <person name="Griggs A."/>
            <person name="Gujja S."/>
            <person name="Hansen M."/>
            <person name="Howarth C."/>
            <person name="Imamovic A."/>
            <person name="Larimer J."/>
            <person name="McCowen C."/>
            <person name="Montmayeur A."/>
            <person name="Murphy C."/>
            <person name="Neiman D."/>
            <person name="Pearson M."/>
            <person name="Priest M."/>
            <person name="Roberts A."/>
            <person name="Saif S."/>
            <person name="Shea T."/>
            <person name="Sisk P."/>
            <person name="Sykes S."/>
            <person name="Wortman J."/>
            <person name="Nusbaum C."/>
            <person name="Birren B."/>
        </authorList>
    </citation>
    <scope>NUCLEOTIDE SEQUENCE [LARGE SCALE GENOMIC DNA]</scope>
    <source>
        <strain evidence="10 11">YIT 11860</strain>
    </source>
</reference>
<keyword evidence="6 8" id="KW-0269">Exonuclease</keyword>
<dbReference type="GO" id="GO:0008859">
    <property type="term" value="F:exoribonuclease II activity"/>
    <property type="evidence" value="ECO:0007669"/>
    <property type="project" value="UniProtKB-UniRule"/>
</dbReference>
<comment type="caution">
    <text evidence="10">The sequence shown here is derived from an EMBL/GenBank/DDBJ whole genome shotgun (WGS) entry which is preliminary data.</text>
</comment>
<evidence type="ECO:0000256" key="3">
    <source>
        <dbReference type="ARBA" id="ARBA00022490"/>
    </source>
</evidence>
<dbReference type="Pfam" id="PF00575">
    <property type="entry name" value="S1"/>
    <property type="match status" value="1"/>
</dbReference>
<dbReference type="Pfam" id="PF17876">
    <property type="entry name" value="CSD2"/>
    <property type="match status" value="1"/>
</dbReference>
<dbReference type="PANTHER" id="PTHR23355">
    <property type="entry name" value="RIBONUCLEASE"/>
    <property type="match status" value="1"/>
</dbReference>
<dbReference type="InterPro" id="IPR001900">
    <property type="entry name" value="RNase_II/R"/>
</dbReference>
<comment type="subcellular location">
    <subcellularLocation>
        <location evidence="2 8">Cytoplasm</location>
    </subcellularLocation>
</comment>
<dbReference type="InterPro" id="IPR013223">
    <property type="entry name" value="RNase_B_OB_dom"/>
</dbReference>
<dbReference type="eggNOG" id="COG0557">
    <property type="taxonomic scope" value="Bacteria"/>
</dbReference>
<dbReference type="NCBIfam" id="TIGR02063">
    <property type="entry name" value="RNase_R"/>
    <property type="match status" value="1"/>
</dbReference>
<dbReference type="FunFam" id="2.40.50.140:FF:000227">
    <property type="entry name" value="Ribonuclease R"/>
    <property type="match status" value="1"/>
</dbReference>
<dbReference type="CDD" id="cd04471">
    <property type="entry name" value="S1_RNase_R"/>
    <property type="match status" value="1"/>
</dbReference>
<evidence type="ECO:0000256" key="6">
    <source>
        <dbReference type="ARBA" id="ARBA00022839"/>
    </source>
</evidence>
<sequence>MKQGKRKGSKRIKKEDMLASVVEFFNQDRKRAFNYKQVAHGVGATTTPQKQMVFQLLEGMAEQNFLIEVSPGKYKANSRGTEVIGRFERRVNGKNHVITDDDESIFIAERNAMHAMDGDRVRVLVYAKRRGHDAEGEVVEIVEKTPQIFVGTLEVQKHFAFLLTDNKVLANDIFIPKTALKGGKTGDKAVVRITEWPDRARNPYGEVVDILGPAGENNTEIHAILAEFGLPYRYPEAVEKAANKIPDAITDEEIAAREDFRQVTTFTIDPKDAKDFDDALSIRRLSNGNWEVGVHIADVSYYVKPGSIIDKEAESRGTSVYLVDRVVPMLPERLCNEICSLRPDEDKLTFSCIFELNGNAEVQKSHIARTVIRSNRRFAYEEAQEVIETGEGDYKEEILALNDLAQKLRKRRFDNGSINFDRHEVKFDIDESGKPIGVYFKVSKEANKLIEEFMLLANRTVAEFIGKPKDGKKPKAFVYRVHDLPDPDKMASFAAFITRFGYKIKTEGSKADLSKGINSLLANVQGKPEENLVETIAIRAMAKAVYTTVNIGHYGLSFDYYTHFTSPIRRYPDLMVHRLLERYMAGGRSVNVQSLEDECKHASDMEQLAANAERASIKYKQVEFMGERLGEEYDGVISGITEWGLYVEINENKCEGLVPIRDLEDDYYEFDEKNYCLMGRRKHRIYRLGDPIRIKVARANLERKQLDFALVE</sequence>
<keyword evidence="11" id="KW-1185">Reference proteome</keyword>
<comment type="catalytic activity">
    <reaction evidence="1 8">
        <text>Exonucleolytic cleavage in the 3'- to 5'-direction to yield nucleoside 5'-phosphates.</text>
        <dbReference type="EC" id="3.1.13.1"/>
    </reaction>
</comment>
<dbReference type="PROSITE" id="PS50126">
    <property type="entry name" value="S1"/>
    <property type="match status" value="1"/>
</dbReference>
<dbReference type="Gene3D" id="2.40.50.140">
    <property type="entry name" value="Nucleic acid-binding proteins"/>
    <property type="match status" value="3"/>
</dbReference>
<keyword evidence="5 8" id="KW-0378">Hydrolase</keyword>
<evidence type="ECO:0000256" key="8">
    <source>
        <dbReference type="HAMAP-Rule" id="MF_01895"/>
    </source>
</evidence>
<dbReference type="EMBL" id="ADLE01000017">
    <property type="protein sequence ID" value="EJZ62402.1"/>
    <property type="molecule type" value="Genomic_DNA"/>
</dbReference>
<organism evidence="10 11">
    <name type="scientific">Barnesiella intestinihominis YIT 11860</name>
    <dbReference type="NCBI Taxonomy" id="742726"/>
    <lineage>
        <taxon>Bacteria</taxon>
        <taxon>Pseudomonadati</taxon>
        <taxon>Bacteroidota</taxon>
        <taxon>Bacteroidia</taxon>
        <taxon>Bacteroidales</taxon>
        <taxon>Barnesiellaceae</taxon>
        <taxon>Barnesiella</taxon>
    </lineage>
</organism>
<dbReference type="SUPFAM" id="SSF50249">
    <property type="entry name" value="Nucleic acid-binding proteins"/>
    <property type="match status" value="3"/>
</dbReference>
<dbReference type="GO" id="GO:0005829">
    <property type="term" value="C:cytosol"/>
    <property type="evidence" value="ECO:0007669"/>
    <property type="project" value="TreeGrafter"/>
</dbReference>
<dbReference type="AlphaFoldDB" id="K0WSX7"/>
<comment type="function">
    <text evidence="8">3'-5' exoribonuclease that releases 5'-nucleoside monophosphates and is involved in maturation of structured RNAs.</text>
</comment>
<dbReference type="PROSITE" id="PS01175">
    <property type="entry name" value="RIBONUCLEASE_II"/>
    <property type="match status" value="1"/>
</dbReference>
<feature type="domain" description="S1 motif" evidence="9">
    <location>
        <begin position="630"/>
        <end position="711"/>
    </location>
</feature>
<evidence type="ECO:0000259" key="9">
    <source>
        <dbReference type="PROSITE" id="PS50126"/>
    </source>
</evidence>
<protein>
    <recommendedName>
        <fullName evidence="8">Ribonuclease R</fullName>
        <shortName evidence="8">RNase R</shortName>
        <ecNumber evidence="8">3.1.13.1</ecNumber>
    </recommendedName>
</protein>
<comment type="similarity">
    <text evidence="8">Belongs to the RNR ribonuclease family. RNase R subfamily.</text>
</comment>
<dbReference type="InterPro" id="IPR011805">
    <property type="entry name" value="RNase_R"/>
</dbReference>
<evidence type="ECO:0000256" key="2">
    <source>
        <dbReference type="ARBA" id="ARBA00004496"/>
    </source>
</evidence>
<dbReference type="GO" id="GO:0006402">
    <property type="term" value="P:mRNA catabolic process"/>
    <property type="evidence" value="ECO:0007669"/>
    <property type="project" value="TreeGrafter"/>
</dbReference>